<comment type="catalytic activity">
    <reaction evidence="12 13">
        <text>a quinone + NADH + 5 H(+)(in) = a quinol + NAD(+) + 4 H(+)(out)</text>
        <dbReference type="Rhea" id="RHEA:57888"/>
        <dbReference type="ChEBI" id="CHEBI:15378"/>
        <dbReference type="ChEBI" id="CHEBI:24646"/>
        <dbReference type="ChEBI" id="CHEBI:57540"/>
        <dbReference type="ChEBI" id="CHEBI:57945"/>
        <dbReference type="ChEBI" id="CHEBI:132124"/>
    </reaction>
</comment>
<reference evidence="14" key="1">
    <citation type="submission" date="2020-10" db="EMBL/GenBank/DDBJ databases">
        <authorList>
            <person name="Szabo G."/>
        </authorList>
    </citation>
    <scope>NUCLEOTIDE SEQUENCE</scope>
    <source>
        <strain evidence="14">PROFFT</strain>
    </source>
</reference>
<dbReference type="Proteomes" id="UP000683585">
    <property type="component" value="Chromosome"/>
</dbReference>
<evidence type="ECO:0000256" key="13">
    <source>
        <dbReference type="RuleBase" id="RU004429"/>
    </source>
</evidence>
<evidence type="ECO:0000256" key="12">
    <source>
        <dbReference type="ARBA" id="ARBA00047712"/>
    </source>
</evidence>
<feature type="transmembrane region" description="Helical" evidence="13">
    <location>
        <begin position="107"/>
        <end position="124"/>
    </location>
</feature>
<evidence type="ECO:0000256" key="2">
    <source>
        <dbReference type="ARBA" id="ARBA00005698"/>
    </source>
</evidence>
<dbReference type="InterPro" id="IPR042106">
    <property type="entry name" value="Nuo/plastoQ_OxRdtase_6_NuoJ"/>
</dbReference>
<dbReference type="GO" id="GO:0008137">
    <property type="term" value="F:NADH dehydrogenase (ubiquinone) activity"/>
    <property type="evidence" value="ECO:0007669"/>
    <property type="project" value="UniProtKB-UniRule"/>
</dbReference>
<keyword evidence="4 13" id="KW-1003">Cell membrane</keyword>
<keyword evidence="8 13" id="KW-1133">Transmembrane helix</keyword>
<dbReference type="KEGG" id="ptf:PROFFT_A_04890"/>
<comment type="function">
    <text evidence="13">NDH-1 shuttles electrons from NADH, via FMN and iron-sulfur (Fe-S) centers, to quinones in the respiratory chain. Couples the redox reaction to proton translocation (for every two electrons transferred, four hydrogen ions are translocated across the cytoplasmic membrane), and thus conserves the redox energy in a proton gradient.</text>
</comment>
<dbReference type="EMBL" id="LR890047">
    <property type="protein sequence ID" value="CAD6511488.1"/>
    <property type="molecule type" value="Genomic_DNA"/>
</dbReference>
<proteinExistence type="inferred from homology"/>
<dbReference type="GO" id="GO:0005886">
    <property type="term" value="C:plasma membrane"/>
    <property type="evidence" value="ECO:0007669"/>
    <property type="project" value="UniProtKB-SubCell"/>
</dbReference>
<dbReference type="EC" id="7.1.1.-" evidence="13"/>
<protein>
    <recommendedName>
        <fullName evidence="3 13">NADH-quinone oxidoreductase subunit J</fullName>
        <ecNumber evidence="13">7.1.1.-</ecNumber>
    </recommendedName>
</protein>
<evidence type="ECO:0000256" key="4">
    <source>
        <dbReference type="ARBA" id="ARBA00022475"/>
    </source>
</evidence>
<evidence type="ECO:0000256" key="5">
    <source>
        <dbReference type="ARBA" id="ARBA00022692"/>
    </source>
</evidence>
<evidence type="ECO:0000313" key="15">
    <source>
        <dbReference type="Proteomes" id="UP000683585"/>
    </source>
</evidence>
<feature type="transmembrane region" description="Helical" evidence="13">
    <location>
        <begin position="66"/>
        <end position="86"/>
    </location>
</feature>
<feature type="transmembrane region" description="Helical" evidence="13">
    <location>
        <begin position="13"/>
        <end position="31"/>
    </location>
</feature>
<evidence type="ECO:0000256" key="7">
    <source>
        <dbReference type="ARBA" id="ARBA00022967"/>
    </source>
</evidence>
<feature type="transmembrane region" description="Helical" evidence="13">
    <location>
        <begin position="38"/>
        <end position="60"/>
    </location>
</feature>
<dbReference type="GO" id="GO:0016491">
    <property type="term" value="F:oxidoreductase activity"/>
    <property type="evidence" value="ECO:0007669"/>
    <property type="project" value="UniProtKB-KW"/>
</dbReference>
<evidence type="ECO:0000256" key="3">
    <source>
        <dbReference type="ARBA" id="ARBA00019907"/>
    </source>
</evidence>
<name>A0A8E4F0A4_9ENTR</name>
<keyword evidence="6 13" id="KW-0874">Quinone</keyword>
<keyword evidence="5 13" id="KW-0812">Transmembrane</keyword>
<evidence type="ECO:0000256" key="8">
    <source>
        <dbReference type="ARBA" id="ARBA00022989"/>
    </source>
</evidence>
<dbReference type="GO" id="GO:0048038">
    <property type="term" value="F:quinone binding"/>
    <property type="evidence" value="ECO:0007669"/>
    <property type="project" value="UniProtKB-UniRule"/>
</dbReference>
<evidence type="ECO:0000256" key="6">
    <source>
        <dbReference type="ARBA" id="ARBA00022719"/>
    </source>
</evidence>
<evidence type="ECO:0000256" key="10">
    <source>
        <dbReference type="ARBA" id="ARBA00023136"/>
    </source>
</evidence>
<keyword evidence="10 13" id="KW-0472">Membrane</keyword>
<comment type="subcellular location">
    <subcellularLocation>
        <location evidence="1 13">Cell membrane</location>
        <topology evidence="1 13">Multi-pass membrane protein</topology>
    </subcellularLocation>
</comment>
<evidence type="ECO:0000256" key="11">
    <source>
        <dbReference type="ARBA" id="ARBA00025811"/>
    </source>
</evidence>
<dbReference type="InterPro" id="IPR001457">
    <property type="entry name" value="NADH_UbQ/plastoQ_OxRdtase_su6"/>
</dbReference>
<feature type="transmembrane region" description="Helical" evidence="13">
    <location>
        <begin position="144"/>
        <end position="166"/>
    </location>
</feature>
<comment type="subunit">
    <text evidence="11">Composed of 13 different subunits. Subunits NuoA, H, J, K, L, M, N constitute the membrane sector of the complex.</text>
</comment>
<comment type="similarity">
    <text evidence="2 13">Belongs to the complex I subunit 6 family.</text>
</comment>
<keyword evidence="9 13" id="KW-0520">NAD</keyword>
<dbReference type="PANTHER" id="PTHR33269:SF17">
    <property type="entry name" value="NADH-UBIQUINONE OXIDOREDUCTASE CHAIN 6"/>
    <property type="match status" value="1"/>
</dbReference>
<dbReference type="AlphaFoldDB" id="A0A8E4F0A4"/>
<organism evidence="14 15">
    <name type="scientific">Candidatus Profftia tarda</name>
    <dbReference type="NCBI Taxonomy" id="1177216"/>
    <lineage>
        <taxon>Bacteria</taxon>
        <taxon>Pseudomonadati</taxon>
        <taxon>Pseudomonadota</taxon>
        <taxon>Gammaproteobacteria</taxon>
        <taxon>Enterobacterales</taxon>
        <taxon>Enterobacteriaceae</taxon>
        <taxon>Candidatus Profftia</taxon>
    </lineage>
</organism>
<accession>A0A8E4F0A4</accession>
<keyword evidence="15" id="KW-1185">Reference proteome</keyword>
<evidence type="ECO:0000256" key="1">
    <source>
        <dbReference type="ARBA" id="ARBA00004651"/>
    </source>
</evidence>
<dbReference type="PANTHER" id="PTHR33269">
    <property type="entry name" value="NADH-UBIQUINONE OXIDOREDUCTASE CHAIN 6"/>
    <property type="match status" value="1"/>
</dbReference>
<dbReference type="FunFam" id="1.20.120.1200:FF:000001">
    <property type="entry name" value="NADH-quinone oxidoreductase subunit J"/>
    <property type="match status" value="1"/>
</dbReference>
<dbReference type="Pfam" id="PF00499">
    <property type="entry name" value="Oxidored_q3"/>
    <property type="match status" value="1"/>
</dbReference>
<keyword evidence="14" id="KW-0560">Oxidoreductase</keyword>
<sequence>MDLQITKELSMEFVFYMASLVAVVSTVLVISHNNPIHALLYLVISLLAVSAVFFSLGAYFAGAFEIIVYAGAIMVLFVFVVMMLNLGECVAEQERSCLKLANYRGPIVLSTIFLTIMVYAITSLQDHAIKRNIIDVKEVGIALFHHYLLAVEIMSMLLLAGLVVAFHLGRERKQGEDFNKVKKLYTNELKIISVKNKKSEDLG</sequence>
<evidence type="ECO:0000256" key="9">
    <source>
        <dbReference type="ARBA" id="ARBA00023027"/>
    </source>
</evidence>
<keyword evidence="7" id="KW-1278">Translocase</keyword>
<dbReference type="Gene3D" id="1.20.120.1200">
    <property type="entry name" value="NADH-ubiquinone/plastoquinone oxidoreductase chain 6, subunit NuoJ"/>
    <property type="match status" value="1"/>
</dbReference>
<evidence type="ECO:0000313" key="14">
    <source>
        <dbReference type="EMBL" id="CAD6511488.1"/>
    </source>
</evidence>
<dbReference type="NCBIfam" id="NF005162">
    <property type="entry name" value="PRK06638.1-1"/>
    <property type="match status" value="1"/>
</dbReference>
<gene>
    <name evidence="14" type="primary">nuoJ</name>
    <name evidence="14" type="ORF">PROFFT_A_04890</name>
</gene>